<evidence type="ECO:0000256" key="2">
    <source>
        <dbReference type="ARBA" id="ARBA00012150"/>
    </source>
</evidence>
<protein>
    <recommendedName>
        <fullName evidence="3 5">Acylphosphatase</fullName>
        <ecNumber evidence="2 5">3.6.1.7</ecNumber>
    </recommendedName>
</protein>
<dbReference type="InterPro" id="IPR017968">
    <property type="entry name" value="Acylphosphatase_CS"/>
</dbReference>
<keyword evidence="5 6" id="KW-0378">Hydrolase</keyword>
<dbReference type="Gene3D" id="3.30.70.100">
    <property type="match status" value="1"/>
</dbReference>
<dbReference type="EMBL" id="RKQZ01000001">
    <property type="protein sequence ID" value="RPF20328.1"/>
    <property type="molecule type" value="Genomic_DNA"/>
</dbReference>
<accession>A0A3N4Z2U2</accession>
<evidence type="ECO:0000256" key="6">
    <source>
        <dbReference type="RuleBase" id="RU000553"/>
    </source>
</evidence>
<dbReference type="EC" id="3.6.1.7" evidence="2 5"/>
<feature type="active site" evidence="5">
    <location>
        <position position="34"/>
    </location>
</feature>
<dbReference type="InterPro" id="IPR001792">
    <property type="entry name" value="Acylphosphatase-like_dom"/>
</dbReference>
<dbReference type="GO" id="GO:0003998">
    <property type="term" value="F:acylphosphatase activity"/>
    <property type="evidence" value="ECO:0007669"/>
    <property type="project" value="UniProtKB-EC"/>
</dbReference>
<dbReference type="PANTHER" id="PTHR47268:SF4">
    <property type="entry name" value="ACYLPHOSPHATASE"/>
    <property type="match status" value="1"/>
</dbReference>
<dbReference type="PANTHER" id="PTHR47268">
    <property type="entry name" value="ACYLPHOSPHATASE"/>
    <property type="match status" value="1"/>
</dbReference>
<dbReference type="SUPFAM" id="SSF54975">
    <property type="entry name" value="Acylphosphatase/BLUF domain-like"/>
    <property type="match status" value="1"/>
</dbReference>
<comment type="caution">
    <text evidence="9">The sequence shown here is derived from an EMBL/GenBank/DDBJ whole genome shotgun (WGS) entry which is preliminary data.</text>
</comment>
<evidence type="ECO:0000256" key="3">
    <source>
        <dbReference type="ARBA" id="ARBA00015991"/>
    </source>
</evidence>
<dbReference type="InterPro" id="IPR020456">
    <property type="entry name" value="Acylphosphatase"/>
</dbReference>
<reference evidence="9 10" key="1">
    <citation type="submission" date="2018-11" db="EMBL/GenBank/DDBJ databases">
        <title>Sequencing the genomes of 1000 actinobacteria strains.</title>
        <authorList>
            <person name="Klenk H.-P."/>
        </authorList>
    </citation>
    <scope>NUCLEOTIDE SEQUENCE [LARGE SCALE GENOMIC DNA]</scope>
    <source>
        <strain evidence="9 10">DSM 15700</strain>
    </source>
</reference>
<gene>
    <name evidence="9" type="ORF">EDD34_0914</name>
</gene>
<dbReference type="PROSITE" id="PS00151">
    <property type="entry name" value="ACYLPHOSPHATASE_2"/>
    <property type="match status" value="1"/>
</dbReference>
<dbReference type="Pfam" id="PF00708">
    <property type="entry name" value="Acylphosphatase"/>
    <property type="match status" value="1"/>
</dbReference>
<sequence>MHDGATLFHRPYPGGMVQRVRVTVHGRVQGVGFRATVVQAARRLPVAGFVRNTPGGSVEAEVEGEPDAVEALVAVLREGPTAALVTGAEIADLEPRGESGFRVAH</sequence>
<dbReference type="PRINTS" id="PR00112">
    <property type="entry name" value="ACYLPHPHTASE"/>
</dbReference>
<dbReference type="PROSITE" id="PS51160">
    <property type="entry name" value="ACYLPHOSPHATASE_3"/>
    <property type="match status" value="1"/>
</dbReference>
<feature type="active site" evidence="5">
    <location>
        <position position="52"/>
    </location>
</feature>
<proteinExistence type="inferred from homology"/>
<feature type="domain" description="Acylphosphatase-like" evidence="8">
    <location>
        <begin position="19"/>
        <end position="105"/>
    </location>
</feature>
<dbReference type="InterPro" id="IPR036046">
    <property type="entry name" value="Acylphosphatase-like_dom_sf"/>
</dbReference>
<dbReference type="Proteomes" id="UP000280501">
    <property type="component" value="Unassembled WGS sequence"/>
</dbReference>
<evidence type="ECO:0000313" key="10">
    <source>
        <dbReference type="Proteomes" id="UP000280501"/>
    </source>
</evidence>
<name>A0A3N4Z2U2_9MICO</name>
<evidence type="ECO:0000256" key="5">
    <source>
        <dbReference type="PROSITE-ProRule" id="PRU00520"/>
    </source>
</evidence>
<dbReference type="PROSITE" id="PS00150">
    <property type="entry name" value="ACYLPHOSPHATASE_1"/>
    <property type="match status" value="1"/>
</dbReference>
<evidence type="ECO:0000313" key="9">
    <source>
        <dbReference type="EMBL" id="RPF20328.1"/>
    </source>
</evidence>
<comment type="similarity">
    <text evidence="1 7">Belongs to the acylphosphatase family.</text>
</comment>
<evidence type="ECO:0000259" key="8">
    <source>
        <dbReference type="PROSITE" id="PS51160"/>
    </source>
</evidence>
<dbReference type="AlphaFoldDB" id="A0A3N4Z2U2"/>
<evidence type="ECO:0000256" key="7">
    <source>
        <dbReference type="RuleBase" id="RU004168"/>
    </source>
</evidence>
<keyword evidence="10" id="KW-1185">Reference proteome</keyword>
<evidence type="ECO:0000256" key="4">
    <source>
        <dbReference type="ARBA" id="ARBA00047645"/>
    </source>
</evidence>
<comment type="catalytic activity">
    <reaction evidence="4 5 6">
        <text>an acyl phosphate + H2O = a carboxylate + phosphate + H(+)</text>
        <dbReference type="Rhea" id="RHEA:14965"/>
        <dbReference type="ChEBI" id="CHEBI:15377"/>
        <dbReference type="ChEBI" id="CHEBI:15378"/>
        <dbReference type="ChEBI" id="CHEBI:29067"/>
        <dbReference type="ChEBI" id="CHEBI:43474"/>
        <dbReference type="ChEBI" id="CHEBI:59918"/>
        <dbReference type="EC" id="3.6.1.7"/>
    </reaction>
</comment>
<evidence type="ECO:0000256" key="1">
    <source>
        <dbReference type="ARBA" id="ARBA00005614"/>
    </source>
</evidence>
<organism evidence="9 10">
    <name type="scientific">Myceligenerans xiligouense</name>
    <dbReference type="NCBI Taxonomy" id="253184"/>
    <lineage>
        <taxon>Bacteria</taxon>
        <taxon>Bacillati</taxon>
        <taxon>Actinomycetota</taxon>
        <taxon>Actinomycetes</taxon>
        <taxon>Micrococcales</taxon>
        <taxon>Promicromonosporaceae</taxon>
        <taxon>Myceligenerans</taxon>
    </lineage>
</organism>